<dbReference type="AlphaFoldDB" id="A0A2J4YM08"/>
<evidence type="ECO:0000313" key="6">
    <source>
        <dbReference type="EMBL" id="STW71886.1"/>
    </source>
</evidence>
<gene>
    <name evidence="5" type="primary">yefM</name>
    <name evidence="4" type="ORF">CWM85_28040</name>
    <name evidence="6" type="ORF">NCTC11685_05121</name>
    <name evidence="5" type="ORF">NCTC11694_04990</name>
    <name evidence="7" type="ORF">NP224_03320</name>
    <name evidence="3" type="ORF">QAB24_003240</name>
</gene>
<evidence type="ECO:0000313" key="7">
    <source>
        <dbReference type="EMBL" id="UWZ74796.1"/>
    </source>
</evidence>
<dbReference type="EMBL" id="JARTTH020000001">
    <property type="protein sequence ID" value="MEC6049539.1"/>
    <property type="molecule type" value="Genomic_DNA"/>
</dbReference>
<sequence>MRSYSTSEARQNIAAVMDAAASGEPIEITRRDGTSNVLISKAEYETFMNAKLDAEFDFIMQRHGRTVKALTDR</sequence>
<evidence type="ECO:0000313" key="8">
    <source>
        <dbReference type="Proteomes" id="UP000234661"/>
    </source>
</evidence>
<dbReference type="Gene3D" id="3.40.1620.10">
    <property type="entry name" value="YefM-like domain"/>
    <property type="match status" value="1"/>
</dbReference>
<dbReference type="RefSeq" id="WP_004105957.1">
    <property type="nucleotide sequence ID" value="NZ_ABVZTX020000002.1"/>
</dbReference>
<dbReference type="EMBL" id="UGJR01000002">
    <property type="protein sequence ID" value="STR43704.1"/>
    <property type="molecule type" value="Genomic_DNA"/>
</dbReference>
<reference evidence="4 8" key="2">
    <citation type="submission" date="2018-01" db="EMBL/GenBank/DDBJ databases">
        <title>Genomic study of Klebsiella pneumoniae.</title>
        <authorList>
            <person name="Yang Y."/>
            <person name="Bicalho R."/>
        </authorList>
    </citation>
    <scope>NUCLEOTIDE SEQUENCE [LARGE SCALE GENOMIC DNA]</scope>
    <source>
        <strain evidence="4 8">A2</strain>
    </source>
</reference>
<evidence type="ECO:0000313" key="5">
    <source>
        <dbReference type="EMBL" id="STR43704.1"/>
    </source>
</evidence>
<reference evidence="3" key="6">
    <citation type="submission" date="2024-01" db="EMBL/GenBank/DDBJ databases">
        <authorList>
            <person name="Macesic N."/>
        </authorList>
    </citation>
    <scope>NUCLEOTIDE SEQUENCE</scope>
    <source>
        <strain evidence="3">CPO078</strain>
    </source>
</reference>
<name>A0A2J4YM08_9ENTR</name>
<evidence type="ECO:0000313" key="9">
    <source>
        <dbReference type="Proteomes" id="UP000254863"/>
    </source>
</evidence>
<reference evidence="3" key="5">
    <citation type="journal article" date="2023" name="Nat. Commun.">
        <title>Genomic dissection of endemic carbapenem resistance reveals metallo-beta-lactamase dissemination through clonal, plasmid and integron transfer.</title>
        <authorList>
            <person name="Macesic N."/>
            <person name="Hawkey J."/>
            <person name="Vezina B."/>
            <person name="Wisniewski J.A."/>
            <person name="Cottingham H."/>
            <person name="Blakeway L.V."/>
            <person name="Harshegyi T."/>
            <person name="Pragastis K."/>
            <person name="Badoordeen G.Z."/>
            <person name="Dennison A."/>
            <person name="Spelman D.W."/>
            <person name="Jenney A.W.J."/>
            <person name="Peleg A.Y."/>
        </authorList>
    </citation>
    <scope>NUCLEOTIDE SEQUENCE</scope>
    <source>
        <strain evidence="3">CPO078</strain>
    </source>
</reference>
<dbReference type="NCBIfam" id="TIGR01552">
    <property type="entry name" value="phd_fam"/>
    <property type="match status" value="1"/>
</dbReference>
<evidence type="ECO:0000256" key="1">
    <source>
        <dbReference type="ARBA" id="ARBA00009981"/>
    </source>
</evidence>
<reference evidence="4 8" key="1">
    <citation type="submission" date="2017-11" db="EMBL/GenBank/DDBJ databases">
        <authorList>
            <person name="Han C.G."/>
        </authorList>
    </citation>
    <scope>NUCLEOTIDE SEQUENCE [LARGE SCALE GENOMIC DNA]</scope>
    <source>
        <strain evidence="4 8">A2</strain>
    </source>
</reference>
<accession>A0A2J4YM08</accession>
<dbReference type="Proteomes" id="UP000254863">
    <property type="component" value="Unassembled WGS sequence"/>
</dbReference>
<dbReference type="InterPro" id="IPR006442">
    <property type="entry name" value="Antitoxin_Phd/YefM"/>
</dbReference>
<dbReference type="InterPro" id="IPR036165">
    <property type="entry name" value="YefM-like_sf"/>
</dbReference>
<comment type="similarity">
    <text evidence="1 2">Belongs to the phD/YefM antitoxin family.</text>
</comment>
<dbReference type="Proteomes" id="UP000234661">
    <property type="component" value="Unassembled WGS sequence"/>
</dbReference>
<dbReference type="SUPFAM" id="SSF143120">
    <property type="entry name" value="YefM-like"/>
    <property type="match status" value="1"/>
</dbReference>
<dbReference type="Proteomes" id="UP000255050">
    <property type="component" value="Unassembled WGS sequence"/>
</dbReference>
<dbReference type="Proteomes" id="UP001060345">
    <property type="component" value="Chromosome"/>
</dbReference>
<evidence type="ECO:0000313" key="4">
    <source>
        <dbReference type="EMBL" id="PLM51804.1"/>
    </source>
</evidence>
<proteinExistence type="inferred from homology"/>
<dbReference type="EMBL" id="CP102103">
    <property type="protein sequence ID" value="UWZ74796.1"/>
    <property type="molecule type" value="Genomic_DNA"/>
</dbReference>
<dbReference type="GeneID" id="66557710"/>
<protein>
    <recommendedName>
        <fullName evidence="2">Antitoxin</fullName>
    </recommendedName>
</protein>
<evidence type="ECO:0000313" key="10">
    <source>
        <dbReference type="Proteomes" id="UP000255050"/>
    </source>
</evidence>
<dbReference type="Pfam" id="PF02604">
    <property type="entry name" value="PhdYeFM_antitox"/>
    <property type="match status" value="1"/>
</dbReference>
<dbReference type="EMBL" id="PIET01001216">
    <property type="protein sequence ID" value="PLM51804.1"/>
    <property type="molecule type" value="Genomic_DNA"/>
</dbReference>
<reference evidence="7" key="4">
    <citation type="submission" date="2022-08" db="EMBL/GenBank/DDBJ databases">
        <title>Genomic characterization and comparative genomic analysis of a strain of klebsiella michiganensis carrying blaKPC-2 isolated from the blood of children with very preterm bloodstream infection.</title>
        <authorList>
            <person name="Zhang N."/>
        </authorList>
    </citation>
    <scope>NUCLEOTIDE SEQUENCE</scope>
    <source>
        <strain evidence="7">BSI-KPN166</strain>
    </source>
</reference>
<dbReference type="EMBL" id="UGMS01000002">
    <property type="protein sequence ID" value="STW71886.1"/>
    <property type="molecule type" value="Genomic_DNA"/>
</dbReference>
<reference evidence="9 10" key="3">
    <citation type="submission" date="2018-06" db="EMBL/GenBank/DDBJ databases">
        <authorList>
            <consortium name="Pathogen Informatics"/>
            <person name="Doyle S."/>
        </authorList>
    </citation>
    <scope>NUCLEOTIDE SEQUENCE [LARGE SCALE GENOMIC DNA]</scope>
    <source>
        <strain evidence="6 9">NCTC11685</strain>
        <strain evidence="5 10">NCTC11694</strain>
    </source>
</reference>
<organism evidence="4 8">
    <name type="scientific">Klebsiella michiganensis</name>
    <dbReference type="NCBI Taxonomy" id="1134687"/>
    <lineage>
        <taxon>Bacteria</taxon>
        <taxon>Pseudomonadati</taxon>
        <taxon>Pseudomonadota</taxon>
        <taxon>Gammaproteobacteria</taxon>
        <taxon>Enterobacterales</taxon>
        <taxon>Enterobacteriaceae</taxon>
        <taxon>Klebsiella/Raoultella group</taxon>
        <taxon>Klebsiella</taxon>
    </lineage>
</organism>
<dbReference type="Proteomes" id="UP001175817">
    <property type="component" value="Unassembled WGS sequence"/>
</dbReference>
<comment type="function">
    <text evidence="2">Antitoxin component of a type II toxin-antitoxin (TA) system.</text>
</comment>
<evidence type="ECO:0000256" key="2">
    <source>
        <dbReference type="RuleBase" id="RU362080"/>
    </source>
</evidence>
<evidence type="ECO:0000313" key="3">
    <source>
        <dbReference type="EMBL" id="MEC6049539.1"/>
    </source>
</evidence>